<evidence type="ECO:0000256" key="2">
    <source>
        <dbReference type="ARBA" id="ARBA00022741"/>
    </source>
</evidence>
<dbReference type="GO" id="GO:0005524">
    <property type="term" value="F:ATP binding"/>
    <property type="evidence" value="ECO:0007669"/>
    <property type="project" value="UniProtKB-KW"/>
</dbReference>
<dbReference type="BioCyc" id="HAUR316274:GHYA-2748-MONOMER"/>
<dbReference type="InterPro" id="IPR003593">
    <property type="entry name" value="AAA+_ATPase"/>
</dbReference>
<keyword evidence="3" id="KW-0067">ATP-binding</keyword>
<dbReference type="GO" id="GO:0016887">
    <property type="term" value="F:ATP hydrolysis activity"/>
    <property type="evidence" value="ECO:0007669"/>
    <property type="project" value="InterPro"/>
</dbReference>
<keyword evidence="6" id="KW-1185">Reference proteome</keyword>
<dbReference type="eggNOG" id="COG1131">
    <property type="taxonomic scope" value="Bacteria"/>
</dbReference>
<organism evidence="5 6">
    <name type="scientific">Herpetosiphon aurantiacus (strain ATCC 23779 / DSM 785 / 114-95)</name>
    <dbReference type="NCBI Taxonomy" id="316274"/>
    <lineage>
        <taxon>Bacteria</taxon>
        <taxon>Bacillati</taxon>
        <taxon>Chloroflexota</taxon>
        <taxon>Chloroflexia</taxon>
        <taxon>Herpetosiphonales</taxon>
        <taxon>Herpetosiphonaceae</taxon>
        <taxon>Herpetosiphon</taxon>
    </lineage>
</organism>
<dbReference type="Gene3D" id="3.40.50.300">
    <property type="entry name" value="P-loop containing nucleotide triphosphate hydrolases"/>
    <property type="match status" value="1"/>
</dbReference>
<dbReference type="STRING" id="316274.Haur_2717"/>
<gene>
    <name evidence="5" type="ordered locus">Haur_2717</name>
</gene>
<keyword evidence="2" id="KW-0547">Nucleotide-binding</keyword>
<dbReference type="InterPro" id="IPR051782">
    <property type="entry name" value="ABC_Transporter_VariousFunc"/>
</dbReference>
<evidence type="ECO:0000256" key="1">
    <source>
        <dbReference type="ARBA" id="ARBA00022448"/>
    </source>
</evidence>
<name>A9B1R3_HERA2</name>
<dbReference type="PANTHER" id="PTHR42939">
    <property type="entry name" value="ABC TRANSPORTER ATP-BINDING PROTEIN ALBC-RELATED"/>
    <property type="match status" value="1"/>
</dbReference>
<dbReference type="PANTHER" id="PTHR42939:SF1">
    <property type="entry name" value="ABC TRANSPORTER ATP-BINDING PROTEIN ALBC-RELATED"/>
    <property type="match status" value="1"/>
</dbReference>
<evidence type="ECO:0000313" key="5">
    <source>
        <dbReference type="EMBL" id="ABX05355.1"/>
    </source>
</evidence>
<evidence type="ECO:0000256" key="3">
    <source>
        <dbReference type="ARBA" id="ARBA00022840"/>
    </source>
</evidence>
<sequence>MPNSQFASIKRPSAYDTIDSVMNRTDVALQLSWHELAKTYSTRPVYDQLAGELHSGEVLAVRGPNGAGKSTFLRLLCGLERPSAGTIRYQWQGQTYSPNTMRPWIGFVGPDVALYRELSAIEHLQFLAKARGLAADQVYWRELLAQVGLAGREAERVAHFSSGMALRLKYAIALLAKPPVLLLDEPTAMFDEPGRQFVAQLVEQQRQHGLTILATNDQRDAAWADLVLTVGAAARG</sequence>
<dbReference type="InterPro" id="IPR027417">
    <property type="entry name" value="P-loop_NTPase"/>
</dbReference>
<dbReference type="Pfam" id="PF00005">
    <property type="entry name" value="ABC_tran"/>
    <property type="match status" value="1"/>
</dbReference>
<dbReference type="KEGG" id="hau:Haur_2717"/>
<dbReference type="InterPro" id="IPR003439">
    <property type="entry name" value="ABC_transporter-like_ATP-bd"/>
</dbReference>
<dbReference type="SMART" id="SM00382">
    <property type="entry name" value="AAA"/>
    <property type="match status" value="1"/>
</dbReference>
<evidence type="ECO:0000259" key="4">
    <source>
        <dbReference type="PROSITE" id="PS50893"/>
    </source>
</evidence>
<dbReference type="PROSITE" id="PS50893">
    <property type="entry name" value="ABC_TRANSPORTER_2"/>
    <property type="match status" value="1"/>
</dbReference>
<feature type="domain" description="ABC transporter" evidence="4">
    <location>
        <begin position="31"/>
        <end position="236"/>
    </location>
</feature>
<evidence type="ECO:0000313" key="6">
    <source>
        <dbReference type="Proteomes" id="UP000000787"/>
    </source>
</evidence>
<dbReference type="EMBL" id="CP000875">
    <property type="protein sequence ID" value="ABX05355.1"/>
    <property type="molecule type" value="Genomic_DNA"/>
</dbReference>
<accession>A9B1R3</accession>
<keyword evidence="1" id="KW-0813">Transport</keyword>
<dbReference type="SUPFAM" id="SSF52540">
    <property type="entry name" value="P-loop containing nucleoside triphosphate hydrolases"/>
    <property type="match status" value="1"/>
</dbReference>
<protein>
    <submittedName>
        <fullName evidence="5">ABC transporter related</fullName>
    </submittedName>
</protein>
<reference evidence="5 6" key="1">
    <citation type="journal article" date="2011" name="Stand. Genomic Sci.">
        <title>Complete genome sequence of the filamentous gliding predatory bacterium Herpetosiphon aurantiacus type strain (114-95(T)).</title>
        <authorList>
            <person name="Kiss H."/>
            <person name="Nett M."/>
            <person name="Domin N."/>
            <person name="Martin K."/>
            <person name="Maresca J.A."/>
            <person name="Copeland A."/>
            <person name="Lapidus A."/>
            <person name="Lucas S."/>
            <person name="Berry K.W."/>
            <person name="Glavina Del Rio T."/>
            <person name="Dalin E."/>
            <person name="Tice H."/>
            <person name="Pitluck S."/>
            <person name="Richardson P."/>
            <person name="Bruce D."/>
            <person name="Goodwin L."/>
            <person name="Han C."/>
            <person name="Detter J.C."/>
            <person name="Schmutz J."/>
            <person name="Brettin T."/>
            <person name="Land M."/>
            <person name="Hauser L."/>
            <person name="Kyrpides N.C."/>
            <person name="Ivanova N."/>
            <person name="Goker M."/>
            <person name="Woyke T."/>
            <person name="Klenk H.P."/>
            <person name="Bryant D.A."/>
        </authorList>
    </citation>
    <scope>NUCLEOTIDE SEQUENCE [LARGE SCALE GENOMIC DNA]</scope>
    <source>
        <strain evidence="6">ATCC 23779 / DSM 785 / 114-95</strain>
    </source>
</reference>
<proteinExistence type="predicted"/>
<dbReference type="Proteomes" id="UP000000787">
    <property type="component" value="Chromosome"/>
</dbReference>
<dbReference type="AlphaFoldDB" id="A9B1R3"/>
<dbReference type="InParanoid" id="A9B1R3"/>
<dbReference type="HOGENOM" id="CLU_000604_1_2_0"/>